<dbReference type="GO" id="GO:0006397">
    <property type="term" value="P:mRNA processing"/>
    <property type="evidence" value="ECO:0007669"/>
    <property type="project" value="InterPro"/>
</dbReference>
<feature type="region of interest" description="Disordered" evidence="1">
    <location>
        <begin position="1"/>
        <end position="22"/>
    </location>
</feature>
<feature type="compositionally biased region" description="Basic and acidic residues" evidence="1">
    <location>
        <begin position="188"/>
        <end position="198"/>
    </location>
</feature>
<feature type="region of interest" description="Disordered" evidence="1">
    <location>
        <begin position="704"/>
        <end position="896"/>
    </location>
</feature>
<feature type="region of interest" description="Disordered" evidence="1">
    <location>
        <begin position="625"/>
        <end position="691"/>
    </location>
</feature>
<organism evidence="3 4">
    <name type="scientific">Phanerochaete sordida</name>
    <dbReference type="NCBI Taxonomy" id="48140"/>
    <lineage>
        <taxon>Eukaryota</taxon>
        <taxon>Fungi</taxon>
        <taxon>Dikarya</taxon>
        <taxon>Basidiomycota</taxon>
        <taxon>Agaricomycotina</taxon>
        <taxon>Agaricomycetes</taxon>
        <taxon>Polyporales</taxon>
        <taxon>Phanerochaetaceae</taxon>
        <taxon>Phanerochaete</taxon>
    </lineage>
</organism>
<evidence type="ECO:0000313" key="3">
    <source>
        <dbReference type="EMBL" id="GJE93220.1"/>
    </source>
</evidence>
<dbReference type="Proteomes" id="UP000703269">
    <property type="component" value="Unassembled WGS sequence"/>
</dbReference>
<dbReference type="PANTHER" id="PTHR13384:SF19">
    <property type="entry name" value="G PATCH DOMAIN-CONTAINING PROTEIN 1"/>
    <property type="match status" value="1"/>
</dbReference>
<evidence type="ECO:0000313" key="4">
    <source>
        <dbReference type="Proteomes" id="UP000703269"/>
    </source>
</evidence>
<evidence type="ECO:0000256" key="1">
    <source>
        <dbReference type="SAM" id="MobiDB-lite"/>
    </source>
</evidence>
<keyword evidence="4" id="KW-1185">Reference proteome</keyword>
<gene>
    <name evidence="3" type="ORF">PsYK624_093790</name>
</gene>
<feature type="compositionally biased region" description="Low complexity" evidence="1">
    <location>
        <begin position="631"/>
        <end position="641"/>
    </location>
</feature>
<dbReference type="GO" id="GO:0003723">
    <property type="term" value="F:RNA binding"/>
    <property type="evidence" value="ECO:0007669"/>
    <property type="project" value="TreeGrafter"/>
</dbReference>
<feature type="compositionally biased region" description="Acidic residues" evidence="1">
    <location>
        <begin position="574"/>
        <end position="586"/>
    </location>
</feature>
<protein>
    <submittedName>
        <fullName evidence="3">G patch domain-containing protein</fullName>
    </submittedName>
</protein>
<dbReference type="Pfam" id="PF01585">
    <property type="entry name" value="G-patch"/>
    <property type="match status" value="1"/>
</dbReference>
<feature type="compositionally biased region" description="Basic and acidic residues" evidence="1">
    <location>
        <begin position="210"/>
        <end position="219"/>
    </location>
</feature>
<comment type="caution">
    <text evidence="3">The sequence shown here is derived from an EMBL/GenBank/DDBJ whole genome shotgun (WGS) entry which is preliminary data.</text>
</comment>
<feature type="region of interest" description="Disordered" evidence="1">
    <location>
        <begin position="368"/>
        <end position="398"/>
    </location>
</feature>
<name>A0A9P3LFE5_9APHY</name>
<dbReference type="PANTHER" id="PTHR13384">
    <property type="entry name" value="G PATCH DOMAIN-CONTAINING PROTEIN 1"/>
    <property type="match status" value="1"/>
</dbReference>
<feature type="region of interest" description="Disordered" evidence="1">
    <location>
        <begin position="181"/>
        <end position="219"/>
    </location>
</feature>
<dbReference type="InterPro" id="IPR000467">
    <property type="entry name" value="G_patch_dom"/>
</dbReference>
<feature type="compositionally biased region" description="Basic and acidic residues" evidence="1">
    <location>
        <begin position="822"/>
        <end position="832"/>
    </location>
</feature>
<proteinExistence type="predicted"/>
<feature type="compositionally biased region" description="Basic and acidic residues" evidence="1">
    <location>
        <begin position="660"/>
        <end position="669"/>
    </location>
</feature>
<dbReference type="EMBL" id="BPQB01000031">
    <property type="protein sequence ID" value="GJE93220.1"/>
    <property type="molecule type" value="Genomic_DNA"/>
</dbReference>
<feature type="compositionally biased region" description="Acidic residues" evidence="1">
    <location>
        <begin position="705"/>
        <end position="715"/>
    </location>
</feature>
<dbReference type="OrthoDB" id="20507at2759"/>
<reference evidence="3 4" key="1">
    <citation type="submission" date="2021-08" db="EMBL/GenBank/DDBJ databases">
        <title>Draft Genome Sequence of Phanerochaete sordida strain YK-624.</title>
        <authorList>
            <person name="Mori T."/>
            <person name="Dohra H."/>
            <person name="Suzuki T."/>
            <person name="Kawagishi H."/>
            <person name="Hirai H."/>
        </authorList>
    </citation>
    <scope>NUCLEOTIDE SEQUENCE [LARGE SCALE GENOMIC DNA]</scope>
    <source>
        <strain evidence="3 4">YK-624</strain>
    </source>
</reference>
<dbReference type="Pfam" id="PF26093">
    <property type="entry name" value="HTH_TGH"/>
    <property type="match status" value="1"/>
</dbReference>
<feature type="compositionally biased region" description="Pro residues" evidence="1">
    <location>
        <begin position="446"/>
        <end position="460"/>
    </location>
</feature>
<feature type="compositionally biased region" description="Basic and acidic residues" evidence="1">
    <location>
        <begin position="92"/>
        <end position="105"/>
    </location>
</feature>
<accession>A0A9P3LFE5</accession>
<feature type="region of interest" description="Disordered" evidence="1">
    <location>
        <begin position="561"/>
        <end position="587"/>
    </location>
</feature>
<feature type="compositionally biased region" description="Basic residues" evidence="1">
    <location>
        <begin position="811"/>
        <end position="821"/>
    </location>
</feature>
<dbReference type="InterPro" id="IPR011666">
    <property type="entry name" value="DUF1604"/>
</dbReference>
<dbReference type="GO" id="GO:0005634">
    <property type="term" value="C:nucleus"/>
    <property type="evidence" value="ECO:0007669"/>
    <property type="project" value="TreeGrafter"/>
</dbReference>
<feature type="domain" description="G-patch" evidence="2">
    <location>
        <begin position="163"/>
        <end position="240"/>
    </location>
</feature>
<dbReference type="PROSITE" id="PS50174">
    <property type="entry name" value="G_PATCH"/>
    <property type="match status" value="1"/>
</dbReference>
<sequence length="896" mass="97641">MTSRLKRKLNDLGVDPSSSKATENFCLIGTPLPPLEKSRDTGEFVPLWKQDVRDEKGRRRLHGAFTGGFSAGYFNTVGSKDGWAPSTFVSSRSDRAKKQQARPEDFMDDEDLAELQEGRQLVDENEEMDLGGTEAELRRRAGANAEDDSMASAIAASIAPPSHDSVGARVLRKMGWRPGQGIGPRITYEQRKKQDREIGLVQPSEEEDEEAKKHMYPRRDTPLLLVSRKENSHGLGYTPGMSLNESLGGRAADQKGPRLASGFGLGALNDADEDDLDVYDGALGSTGPKSRIVAYDAAEDDDHIAMGSSSKRRQDTRAPAQHHTTQTFRDGRPVLKGFVLSAQPVQEDGWFPMPEVPAGWRPDPRRVWEASADKENRPTQKGKEREVGQTHEEWKRSQLSADERGTMLGETPLPAQQRSIFDFMSQKDRERLENIKNNIHAGKPAAPEPGPSAPPPPHPPGELDVPHVHPSVAKAALQGFQPFTADPVKQSRYTAFLQHAADASGGTPLGLGPLPNQRIEDFNKELADYAKAATVFKPLSAAMASRFTSAAIVEHGPRAVEGLHTPDLSAPEPAPEDVQDAPEENEDPRMAAVRAGMYGLLTRELAPWAPARLLCKRFGVKPPEVEDEAGAEPAGAPGARATSADAGVPTPPLAITDGGAAEKEPEARGRRNLANVGLGEDEDQGRDTLTYQRPAMDVFKAIFASDDEDSDEEPEDAPREALAGLSVSTPAPEAAPAVSEAPRAAYEPMAAGAPAEPEKVDLATFKPTFVPRGEREARKEKDKSRKKEKKRPLVSFDDDEAGLQIDVSAAKRSKDKHRSKKEGREKDDDGERKKKRRKEKREGADEDEDSMWVEKPPPEVVQSLPVEEAPSAPPPEAHGESAVGPPRGRKRAIDFM</sequence>
<dbReference type="AlphaFoldDB" id="A0A9P3LFE5"/>
<feature type="region of interest" description="Disordered" evidence="1">
    <location>
        <begin position="440"/>
        <end position="467"/>
    </location>
</feature>
<feature type="region of interest" description="Disordered" evidence="1">
    <location>
        <begin position="298"/>
        <end position="332"/>
    </location>
</feature>
<feature type="compositionally biased region" description="Basic and acidic residues" evidence="1">
    <location>
        <begin position="772"/>
        <end position="785"/>
    </location>
</feature>
<evidence type="ECO:0000259" key="2">
    <source>
        <dbReference type="PROSITE" id="PS50174"/>
    </source>
</evidence>
<dbReference type="Pfam" id="PF07713">
    <property type="entry name" value="DUF1604"/>
    <property type="match status" value="1"/>
</dbReference>
<feature type="compositionally biased region" description="Low complexity" evidence="1">
    <location>
        <begin position="730"/>
        <end position="755"/>
    </location>
</feature>
<feature type="region of interest" description="Disordered" evidence="1">
    <location>
        <begin position="85"/>
        <end position="148"/>
    </location>
</feature>